<feature type="disulfide bond" evidence="2">
    <location>
        <begin position="356"/>
        <end position="365"/>
    </location>
</feature>
<dbReference type="SUPFAM" id="SSF48726">
    <property type="entry name" value="Immunoglobulin"/>
    <property type="match status" value="1"/>
</dbReference>
<feature type="domain" description="EGF-like" evidence="5">
    <location>
        <begin position="330"/>
        <end position="366"/>
    </location>
</feature>
<evidence type="ECO:0000259" key="4">
    <source>
        <dbReference type="PROSITE" id="PS50025"/>
    </source>
</evidence>
<comment type="caution">
    <text evidence="2">Lacks conserved residue(s) required for the propagation of feature annotation.</text>
</comment>
<dbReference type="PROSITE" id="PS50026">
    <property type="entry name" value="EGF_3"/>
    <property type="match status" value="3"/>
</dbReference>
<dbReference type="Pfam" id="PF07679">
    <property type="entry name" value="I-set"/>
    <property type="match status" value="1"/>
</dbReference>
<comment type="caution">
    <text evidence="7">The sequence shown here is derived from an EMBL/GenBank/DDBJ whole genome shotgun (WGS) entry which is preliminary data.</text>
</comment>
<dbReference type="PROSITE" id="PS00022">
    <property type="entry name" value="EGF_1"/>
    <property type="match status" value="2"/>
</dbReference>
<feature type="domain" description="Laminin G" evidence="4">
    <location>
        <begin position="110"/>
        <end position="292"/>
    </location>
</feature>
<dbReference type="Gene3D" id="2.60.120.200">
    <property type="match status" value="3"/>
</dbReference>
<evidence type="ECO:0000256" key="3">
    <source>
        <dbReference type="PROSITE-ProRule" id="PRU00122"/>
    </source>
</evidence>
<dbReference type="InterPro" id="IPR013098">
    <property type="entry name" value="Ig_I-set"/>
</dbReference>
<dbReference type="InterPro" id="IPR009030">
    <property type="entry name" value="Growth_fac_rcpt_cys_sf"/>
</dbReference>
<accession>A0A8J2M003</accession>
<dbReference type="InterPro" id="IPR003598">
    <property type="entry name" value="Ig_sub2"/>
</dbReference>
<feature type="domain" description="EGF-like" evidence="5">
    <location>
        <begin position="288"/>
        <end position="328"/>
    </location>
</feature>
<dbReference type="InterPro" id="IPR003599">
    <property type="entry name" value="Ig_sub"/>
</dbReference>
<dbReference type="Gene3D" id="2.60.40.10">
    <property type="entry name" value="Immunoglobulins"/>
    <property type="match status" value="1"/>
</dbReference>
<dbReference type="Gene3D" id="2.10.25.10">
    <property type="entry name" value="Laminin"/>
    <property type="match status" value="1"/>
</dbReference>
<evidence type="ECO:0000256" key="1">
    <source>
        <dbReference type="ARBA" id="ARBA00023157"/>
    </source>
</evidence>
<feature type="disulfide bond" evidence="3">
    <location>
        <begin position="521"/>
        <end position="548"/>
    </location>
</feature>
<dbReference type="SMART" id="SM00282">
    <property type="entry name" value="LamG"/>
    <property type="match status" value="3"/>
</dbReference>
<keyword evidence="8" id="KW-1185">Reference proteome</keyword>
<evidence type="ECO:0008006" key="9">
    <source>
        <dbReference type="Google" id="ProtNLM"/>
    </source>
</evidence>
<dbReference type="Pfam" id="PF00054">
    <property type="entry name" value="Laminin_G_1"/>
    <property type="match status" value="1"/>
</dbReference>
<feature type="disulfide bond" evidence="2">
    <location>
        <begin position="297"/>
        <end position="314"/>
    </location>
</feature>
<feature type="domain" description="Ig-like" evidence="6">
    <location>
        <begin position="17"/>
        <end position="102"/>
    </location>
</feature>
<evidence type="ECO:0000259" key="5">
    <source>
        <dbReference type="PROSITE" id="PS50026"/>
    </source>
</evidence>
<evidence type="ECO:0000256" key="2">
    <source>
        <dbReference type="PROSITE-ProRule" id="PRU00076"/>
    </source>
</evidence>
<gene>
    <name evidence="7" type="ORF">CJOHNSTONI_LOCUS2562</name>
</gene>
<sequence>MAMKRYPHVYPISDDIPSKSIQRVRESVPVIIGAVGEEIELRCPATGAPGIYGEVKWEKVNGELPYAYSIRQDILYLKDVKRTDEGVYRCIIRTDSGLATVTHVHLKVSDFVPMFGGNDYMELKPLTDEQWNDINLKISFKPKLPNGLLIYTERQDENNPDEIINYLSIGLKNGHVIYRYNIGAGPAELISTYPIVMDEWHKIEIINQPSHATLLVDEDDAIEQDNYYFNTGEGISNILNVAGTKDKAKLERTTFEQPFVGTITSLTISDEMIDFGENTITKSPNIQKDTACSLGLCQHNSVCIPTNVRNGFICDCSNAKGYEGEFCERKILKCSDVTCGAGTCEYRSDGTQFCRCPVGRYGDRCQLLESEDVVESIQFNGKTSYIVLPKSKTLRNFSLKMEIEPRAINDQLLSYQASDYNPKRSNYLALAIRRGKFVYFYSSGDGNIEIESPNEVKTNIPYHLDLKRFGNRAEVRINGTKIPTRGKLSTFLPGTNLFIGGIPSGIMVNPRIGGAASFKGCISKIILNGKDINLAEILKKSSRDVTVCKPYTIEEDEDIHIPFIWTTPIPTKRTTIHITTSKYSRIKSTEKYEVETKDMTTLHPEERTKAIPCTGENCMAQCTPDICGDHGDCEIINGTHIVCSCRDYYDGPNCEIFKPIEHAAKFDGKAFIVFSIDDFPHLTSEHEENLSLRFKTSASSGLIFWQGQPFGTSLKGDDYISIGLSDGHLVFSYELGGGASQLISTEVVNDDNEHQLRIWRKGRDGKMTIDEGAPVIGSSFGIVAMLNADGDVYIGGVPDLDSMTGGLHEENFVGCIGDITFNGVKMDLMANAIDGRNVKPCDQWMTKKKWLPIRKYRWR</sequence>
<name>A0A8J2M003_9BILA</name>
<dbReference type="PANTHER" id="PTHR15036">
    <property type="entry name" value="PIKACHURIN-LIKE PROTEIN"/>
    <property type="match status" value="1"/>
</dbReference>
<feature type="disulfide bond" evidence="2">
    <location>
        <begin position="334"/>
        <end position="344"/>
    </location>
</feature>
<feature type="disulfide bond" evidence="2">
    <location>
        <begin position="645"/>
        <end position="654"/>
    </location>
</feature>
<dbReference type="Proteomes" id="UP000746747">
    <property type="component" value="Unassembled WGS sequence"/>
</dbReference>
<protein>
    <recommendedName>
        <fullName evidence="9">Basement membrane-specific heparan sulfate proteoglycan core protein</fullName>
    </recommendedName>
</protein>
<feature type="domain" description="Laminin G" evidence="4">
    <location>
        <begin position="661"/>
        <end position="841"/>
    </location>
</feature>
<feature type="domain" description="Laminin G" evidence="4">
    <location>
        <begin position="375"/>
        <end position="548"/>
    </location>
</feature>
<dbReference type="PANTHER" id="PTHR15036:SF85">
    <property type="entry name" value="SP2353, ISOFORM A"/>
    <property type="match status" value="1"/>
</dbReference>
<dbReference type="AlphaFoldDB" id="A0A8J2M003"/>
<dbReference type="EMBL" id="CAKAEH010000916">
    <property type="protein sequence ID" value="CAG9532232.1"/>
    <property type="molecule type" value="Genomic_DNA"/>
</dbReference>
<organism evidence="7 8">
    <name type="scientific">Cercopithifilaria johnstoni</name>
    <dbReference type="NCBI Taxonomy" id="2874296"/>
    <lineage>
        <taxon>Eukaryota</taxon>
        <taxon>Metazoa</taxon>
        <taxon>Ecdysozoa</taxon>
        <taxon>Nematoda</taxon>
        <taxon>Chromadorea</taxon>
        <taxon>Rhabditida</taxon>
        <taxon>Spirurina</taxon>
        <taxon>Spiruromorpha</taxon>
        <taxon>Filarioidea</taxon>
        <taxon>Onchocercidae</taxon>
        <taxon>Cercopithifilaria</taxon>
    </lineage>
</organism>
<dbReference type="InterPro" id="IPR007110">
    <property type="entry name" value="Ig-like_dom"/>
</dbReference>
<evidence type="ECO:0000313" key="7">
    <source>
        <dbReference type="EMBL" id="CAG9532232.1"/>
    </source>
</evidence>
<dbReference type="InterPro" id="IPR001791">
    <property type="entry name" value="Laminin_G"/>
</dbReference>
<dbReference type="InterPro" id="IPR050372">
    <property type="entry name" value="Neurexin-related_CASP"/>
</dbReference>
<keyword evidence="1 2" id="KW-1015">Disulfide bond</keyword>
<dbReference type="OrthoDB" id="10055367at2759"/>
<dbReference type="SUPFAM" id="SSF57184">
    <property type="entry name" value="Growth factor receptor domain"/>
    <property type="match status" value="1"/>
</dbReference>
<dbReference type="PROSITE" id="PS50025">
    <property type="entry name" value="LAM_G_DOMAIN"/>
    <property type="match status" value="3"/>
</dbReference>
<dbReference type="Pfam" id="PF02210">
    <property type="entry name" value="Laminin_G_2"/>
    <property type="match status" value="2"/>
</dbReference>
<evidence type="ECO:0000313" key="8">
    <source>
        <dbReference type="Proteomes" id="UP000746747"/>
    </source>
</evidence>
<dbReference type="InterPro" id="IPR013320">
    <property type="entry name" value="ConA-like_dom_sf"/>
</dbReference>
<dbReference type="InterPro" id="IPR036179">
    <property type="entry name" value="Ig-like_dom_sf"/>
</dbReference>
<dbReference type="CDD" id="cd00110">
    <property type="entry name" value="LamG"/>
    <property type="match status" value="3"/>
</dbReference>
<dbReference type="SMART" id="SM00181">
    <property type="entry name" value="EGF"/>
    <property type="match status" value="3"/>
</dbReference>
<dbReference type="SMART" id="SM00409">
    <property type="entry name" value="IG"/>
    <property type="match status" value="1"/>
</dbReference>
<dbReference type="InterPro" id="IPR013783">
    <property type="entry name" value="Ig-like_fold"/>
</dbReference>
<dbReference type="SUPFAM" id="SSF49899">
    <property type="entry name" value="Concanavalin A-like lectins/glucanases"/>
    <property type="match status" value="3"/>
</dbReference>
<keyword evidence="2" id="KW-0245">EGF-like domain</keyword>
<dbReference type="GO" id="GO:0016020">
    <property type="term" value="C:membrane"/>
    <property type="evidence" value="ECO:0007669"/>
    <property type="project" value="UniProtKB-SubCell"/>
</dbReference>
<dbReference type="SMART" id="SM00408">
    <property type="entry name" value="IGc2"/>
    <property type="match status" value="1"/>
</dbReference>
<dbReference type="PROSITE" id="PS50835">
    <property type="entry name" value="IG_LIKE"/>
    <property type="match status" value="1"/>
</dbReference>
<proteinExistence type="predicted"/>
<feature type="domain" description="EGF-like" evidence="5">
    <location>
        <begin position="619"/>
        <end position="655"/>
    </location>
</feature>
<evidence type="ECO:0000259" key="6">
    <source>
        <dbReference type="PROSITE" id="PS50835"/>
    </source>
</evidence>
<reference evidence="7" key="1">
    <citation type="submission" date="2021-09" db="EMBL/GenBank/DDBJ databases">
        <authorList>
            <consortium name="Pathogen Informatics"/>
        </authorList>
    </citation>
    <scope>NUCLEOTIDE SEQUENCE</scope>
</reference>
<dbReference type="InterPro" id="IPR000742">
    <property type="entry name" value="EGF"/>
</dbReference>